<dbReference type="Proteomes" id="UP000011514">
    <property type="component" value="Unassembled WGS sequence"/>
</dbReference>
<dbReference type="InterPro" id="IPR050769">
    <property type="entry name" value="NAT_camello-type"/>
</dbReference>
<dbReference type="EMBL" id="AOJE01000010">
    <property type="protein sequence ID" value="ELZ42804.1"/>
    <property type="molecule type" value="Genomic_DNA"/>
</dbReference>
<dbReference type="Pfam" id="PF00583">
    <property type="entry name" value="Acetyltransf_1"/>
    <property type="match status" value="1"/>
</dbReference>
<dbReference type="PANTHER" id="PTHR13947:SF37">
    <property type="entry name" value="LD18367P"/>
    <property type="match status" value="1"/>
</dbReference>
<protein>
    <submittedName>
        <fullName evidence="3">GCN5-related N-acetyltransferase</fullName>
    </submittedName>
</protein>
<organism evidence="3 4">
    <name type="scientific">Halorubrum saccharovorum DSM 1137</name>
    <dbReference type="NCBI Taxonomy" id="1227484"/>
    <lineage>
        <taxon>Archaea</taxon>
        <taxon>Methanobacteriati</taxon>
        <taxon>Methanobacteriota</taxon>
        <taxon>Stenosarchaea group</taxon>
        <taxon>Halobacteria</taxon>
        <taxon>Halobacteriales</taxon>
        <taxon>Haloferacaceae</taxon>
        <taxon>Halorubrum</taxon>
    </lineage>
</organism>
<dbReference type="STRING" id="1227484.C471_02390"/>
<reference evidence="3 4" key="1">
    <citation type="journal article" date="2014" name="PLoS Genet.">
        <title>Phylogenetically driven sequencing of extremely halophilic archaea reveals strategies for static and dynamic osmo-response.</title>
        <authorList>
            <person name="Becker E.A."/>
            <person name="Seitzer P.M."/>
            <person name="Tritt A."/>
            <person name="Larsen D."/>
            <person name="Krusor M."/>
            <person name="Yao A.I."/>
            <person name="Wu D."/>
            <person name="Madern D."/>
            <person name="Eisen J.A."/>
            <person name="Darling A.E."/>
            <person name="Facciotti M.T."/>
        </authorList>
    </citation>
    <scope>NUCLEOTIDE SEQUENCE [LARGE SCALE GENOMIC DNA]</scope>
    <source>
        <strain evidence="3 4">DSM 1137</strain>
    </source>
</reference>
<dbReference type="eggNOG" id="arCOG00826">
    <property type="taxonomic scope" value="Archaea"/>
</dbReference>
<dbReference type="PANTHER" id="PTHR13947">
    <property type="entry name" value="GNAT FAMILY N-ACETYLTRANSFERASE"/>
    <property type="match status" value="1"/>
</dbReference>
<dbReference type="AlphaFoldDB" id="M0E8T8"/>
<accession>M0E8T8</accession>
<proteinExistence type="predicted"/>
<evidence type="ECO:0000259" key="2">
    <source>
        <dbReference type="PROSITE" id="PS51186"/>
    </source>
</evidence>
<dbReference type="Gene3D" id="3.40.630.30">
    <property type="match status" value="1"/>
</dbReference>
<dbReference type="SUPFAM" id="SSF55729">
    <property type="entry name" value="Acyl-CoA N-acyltransferases (Nat)"/>
    <property type="match status" value="1"/>
</dbReference>
<dbReference type="InterPro" id="IPR016181">
    <property type="entry name" value="Acyl_CoA_acyltransferase"/>
</dbReference>
<comment type="caution">
    <text evidence="3">The sequence shown here is derived from an EMBL/GenBank/DDBJ whole genome shotgun (WGS) entry which is preliminary data.</text>
</comment>
<gene>
    <name evidence="3" type="ORF">C471_02390</name>
</gene>
<name>M0E8T8_9EURY</name>
<dbReference type="RefSeq" id="WP_004046368.1">
    <property type="nucleotide sequence ID" value="NZ_AOJE01000010.1"/>
</dbReference>
<feature type="domain" description="N-acetyltransferase" evidence="2">
    <location>
        <begin position="3"/>
        <end position="176"/>
    </location>
</feature>
<dbReference type="PATRIC" id="fig|1227484.4.peg.487"/>
<dbReference type="InterPro" id="IPR000182">
    <property type="entry name" value="GNAT_dom"/>
</dbReference>
<sequence>MTAEIRPYDPETDADALYDLKAAFERGLGESTGGEGKAAAYEGKLTDGYRERWLAWVDRCVADDERCVTVAVDEGGEDFDENGDDDLVGYVFVLPERLAMVWDAAVVNELYVAPEHRGTGVADDLMAAAVALAGDQDLPLDRLVLDVDPANERAKAFYDRHGFESWGEMVARPLDG</sequence>
<dbReference type="OrthoDB" id="326132at2157"/>
<dbReference type="PROSITE" id="PS51186">
    <property type="entry name" value="GNAT"/>
    <property type="match status" value="1"/>
</dbReference>
<keyword evidence="4" id="KW-1185">Reference proteome</keyword>
<dbReference type="CDD" id="cd04301">
    <property type="entry name" value="NAT_SF"/>
    <property type="match status" value="1"/>
</dbReference>
<evidence type="ECO:0000313" key="4">
    <source>
        <dbReference type="Proteomes" id="UP000011514"/>
    </source>
</evidence>
<keyword evidence="1 3" id="KW-0808">Transferase</keyword>
<evidence type="ECO:0000256" key="1">
    <source>
        <dbReference type="ARBA" id="ARBA00022679"/>
    </source>
</evidence>
<dbReference type="GO" id="GO:0008080">
    <property type="term" value="F:N-acetyltransferase activity"/>
    <property type="evidence" value="ECO:0007669"/>
    <property type="project" value="InterPro"/>
</dbReference>
<evidence type="ECO:0000313" key="3">
    <source>
        <dbReference type="EMBL" id="ELZ42804.1"/>
    </source>
</evidence>